<dbReference type="HOGENOM" id="CLU_463929_0_0_1"/>
<dbReference type="OrthoDB" id="10258692at2759"/>
<dbReference type="CDD" id="cd00167">
    <property type="entry name" value="SANT"/>
    <property type="match status" value="1"/>
</dbReference>
<protein>
    <submittedName>
        <fullName evidence="3">Set3 complex subunit Snt1</fullName>
    </submittedName>
</protein>
<dbReference type="AlphaFoldDB" id="B6K6Q1"/>
<sequence>MSGENERIRELPTLPLEDPAIVKLEQLPDAKDNPKSVISEDETDIEVSRSPSPADSDRMTVEMDEDVKELQPTLSDTVSRGLSARATSVPTTFDHLDFYSANQLSFAKNAKRFGAVLRRRQQQLMDKTRQLSYVQNGLRHTWDSNNELLEKLAESEHAKEHKKSDDPLANRSTRKVFNNFSAGDIVRSEAEFMEILASLEQKERQLSSAKEHPGTAQIPDMDLDWSNRPFQAFLDENRRLRTWFAYQQLSNPESIWTPEQHELYCQSFAKHGKSFGDIANDVPGKTFQECVLHYYRTKRQINYREINPNSRTSGRRRKKSALSSRKGKQKTKGSSLMVDIEEAEHATAETRRLHTKKKRANASPSLSRAEHISEPDITSSTPEPYSEPTQPYTPLKRTSVASSPRTRSRRKGSQVAVKTAGLSPAAVPSGIHENESPILPQQSTPTSALPPTPSRSAMESSSLFPNRLQEEDAAQALADLSSYNVNNASVLNETETTLAHSLAHRASVPLIDSTIHEGATELHLLSRGRVSVATTMPSREMHGHMLPPYPFPPSTMYSTCASLQTLANVVTGHDGELEDRLEGDNHRS</sequence>
<dbReference type="Proteomes" id="UP000001744">
    <property type="component" value="Unassembled WGS sequence"/>
</dbReference>
<feature type="domain" description="SANT" evidence="2">
    <location>
        <begin position="251"/>
        <end position="302"/>
    </location>
</feature>
<evidence type="ECO:0000259" key="2">
    <source>
        <dbReference type="PROSITE" id="PS51293"/>
    </source>
</evidence>
<dbReference type="VEuPathDB" id="FungiDB:SJAG_04389"/>
<evidence type="ECO:0000313" key="3">
    <source>
        <dbReference type="EMBL" id="EEB09205.1"/>
    </source>
</evidence>
<evidence type="ECO:0000313" key="5">
    <source>
        <dbReference type="Proteomes" id="UP000001744"/>
    </source>
</evidence>
<dbReference type="GO" id="GO:0032991">
    <property type="term" value="C:protein-containing complex"/>
    <property type="evidence" value="ECO:0007669"/>
    <property type="project" value="UniProtKB-ARBA"/>
</dbReference>
<feature type="compositionally biased region" description="Polar residues" evidence="1">
    <location>
        <begin position="376"/>
        <end position="392"/>
    </location>
</feature>
<dbReference type="InterPro" id="IPR001005">
    <property type="entry name" value="SANT/Myb"/>
</dbReference>
<dbReference type="SMART" id="SM00717">
    <property type="entry name" value="SANT"/>
    <property type="match status" value="1"/>
</dbReference>
<feature type="compositionally biased region" description="Basic and acidic residues" evidence="1">
    <location>
        <begin position="343"/>
        <end position="352"/>
    </location>
</feature>
<dbReference type="eggNOG" id="KOG1878">
    <property type="taxonomic scope" value="Eukaryota"/>
</dbReference>
<feature type="region of interest" description="Disordered" evidence="1">
    <location>
        <begin position="25"/>
        <end position="58"/>
    </location>
</feature>
<dbReference type="STRING" id="402676.B6K6Q1"/>
<dbReference type="SUPFAM" id="SSF46689">
    <property type="entry name" value="Homeodomain-like"/>
    <property type="match status" value="1"/>
</dbReference>
<dbReference type="EMBL" id="KE651167">
    <property type="protein sequence ID" value="EEB09205.1"/>
    <property type="molecule type" value="Genomic_DNA"/>
</dbReference>
<feature type="compositionally biased region" description="Basic residues" evidence="1">
    <location>
        <begin position="313"/>
        <end position="331"/>
    </location>
</feature>
<dbReference type="Gene3D" id="1.10.10.60">
    <property type="entry name" value="Homeodomain-like"/>
    <property type="match status" value="1"/>
</dbReference>
<dbReference type="InterPro" id="IPR051571">
    <property type="entry name" value="N-CoR_corepressor"/>
</dbReference>
<proteinExistence type="predicted"/>
<accession>B6K6Q1</accession>
<feature type="compositionally biased region" description="Basic and acidic residues" evidence="1">
    <location>
        <begin position="1"/>
        <end position="10"/>
    </location>
</feature>
<evidence type="ECO:0000256" key="1">
    <source>
        <dbReference type="SAM" id="MobiDB-lite"/>
    </source>
</evidence>
<feature type="compositionally biased region" description="Polar residues" evidence="1">
    <location>
        <begin position="455"/>
        <end position="464"/>
    </location>
</feature>
<feature type="region of interest" description="Disordered" evidence="1">
    <location>
        <begin position="305"/>
        <end position="464"/>
    </location>
</feature>
<dbReference type="InterPro" id="IPR017884">
    <property type="entry name" value="SANT_dom"/>
</dbReference>
<evidence type="ECO:0000313" key="4">
    <source>
        <dbReference type="JaponicusDB" id="SJAG_04389"/>
    </source>
</evidence>
<dbReference type="GO" id="GO:0005654">
    <property type="term" value="C:nucleoplasm"/>
    <property type="evidence" value="ECO:0007669"/>
    <property type="project" value="UniProtKB-ARBA"/>
</dbReference>
<name>B6K6Q1_SCHJY</name>
<dbReference type="RefSeq" id="XP_002175498.1">
    <property type="nucleotide sequence ID" value="XM_002175462.2"/>
</dbReference>
<dbReference type="GeneID" id="7050940"/>
<dbReference type="PANTHER" id="PTHR13992:SF39">
    <property type="entry name" value="SMRTER, ISOFORM G"/>
    <property type="match status" value="1"/>
</dbReference>
<reference evidence="3 5" key="1">
    <citation type="journal article" date="2011" name="Science">
        <title>Comparative functional genomics of the fission yeasts.</title>
        <authorList>
            <person name="Rhind N."/>
            <person name="Chen Z."/>
            <person name="Yassour M."/>
            <person name="Thompson D.A."/>
            <person name="Haas B.J."/>
            <person name="Habib N."/>
            <person name="Wapinski I."/>
            <person name="Roy S."/>
            <person name="Lin M.F."/>
            <person name="Heiman D.I."/>
            <person name="Young S.K."/>
            <person name="Furuya K."/>
            <person name="Guo Y."/>
            <person name="Pidoux A."/>
            <person name="Chen H.M."/>
            <person name="Robbertse B."/>
            <person name="Goldberg J.M."/>
            <person name="Aoki K."/>
            <person name="Bayne E.H."/>
            <person name="Berlin A.M."/>
            <person name="Desjardins C.A."/>
            <person name="Dobbs E."/>
            <person name="Dukaj L."/>
            <person name="Fan L."/>
            <person name="FitzGerald M.G."/>
            <person name="French C."/>
            <person name="Gujja S."/>
            <person name="Hansen K."/>
            <person name="Keifenheim D."/>
            <person name="Levin J.Z."/>
            <person name="Mosher R.A."/>
            <person name="Mueller C.A."/>
            <person name="Pfiffner J."/>
            <person name="Priest M."/>
            <person name="Russ C."/>
            <person name="Smialowska A."/>
            <person name="Swoboda P."/>
            <person name="Sykes S.M."/>
            <person name="Vaughn M."/>
            <person name="Vengrova S."/>
            <person name="Yoder R."/>
            <person name="Zeng Q."/>
            <person name="Allshire R."/>
            <person name="Baulcombe D."/>
            <person name="Birren B.W."/>
            <person name="Brown W."/>
            <person name="Ekwall K."/>
            <person name="Kellis M."/>
            <person name="Leatherwood J."/>
            <person name="Levin H."/>
            <person name="Margalit H."/>
            <person name="Martienssen R."/>
            <person name="Nieduszynski C.A."/>
            <person name="Spatafora J.W."/>
            <person name="Friedman N."/>
            <person name="Dalgaard J.Z."/>
            <person name="Baumann P."/>
            <person name="Niki H."/>
            <person name="Regev A."/>
            <person name="Nusbaum C."/>
        </authorList>
    </citation>
    <scope>NUCLEOTIDE SEQUENCE [LARGE SCALE GENOMIC DNA]</scope>
    <source>
        <strain evidence="5">yFS275 / FY16936</strain>
    </source>
</reference>
<dbReference type="InterPro" id="IPR009057">
    <property type="entry name" value="Homeodomain-like_sf"/>
</dbReference>
<dbReference type="PROSITE" id="PS51293">
    <property type="entry name" value="SANT"/>
    <property type="match status" value="1"/>
</dbReference>
<dbReference type="JaponicusDB" id="SJAG_04389">
    <property type="gene designation" value="snt1"/>
</dbReference>
<gene>
    <name evidence="4" type="primary">snt1</name>
    <name evidence="3" type="ORF">SJAG_04389</name>
</gene>
<feature type="region of interest" description="Disordered" evidence="1">
    <location>
        <begin position="1"/>
        <end position="20"/>
    </location>
</feature>
<dbReference type="PANTHER" id="PTHR13992">
    <property type="entry name" value="NUCLEAR RECEPTOR CO-REPRESSOR RELATED NCOR"/>
    <property type="match status" value="1"/>
</dbReference>
<organism evidence="3 5">
    <name type="scientific">Schizosaccharomyces japonicus (strain yFS275 / FY16936)</name>
    <name type="common">Fission yeast</name>
    <dbReference type="NCBI Taxonomy" id="402676"/>
    <lineage>
        <taxon>Eukaryota</taxon>
        <taxon>Fungi</taxon>
        <taxon>Dikarya</taxon>
        <taxon>Ascomycota</taxon>
        <taxon>Taphrinomycotina</taxon>
        <taxon>Schizosaccharomycetes</taxon>
        <taxon>Schizosaccharomycetales</taxon>
        <taxon>Schizosaccharomycetaceae</taxon>
        <taxon>Schizosaccharomyces</taxon>
    </lineage>
</organism>
<keyword evidence="5" id="KW-1185">Reference proteome</keyword>
<dbReference type="Pfam" id="PF00249">
    <property type="entry name" value="Myb_DNA-binding"/>
    <property type="match status" value="1"/>
</dbReference>